<evidence type="ECO:0000313" key="8">
    <source>
        <dbReference type="EMBL" id="WQD36850.1"/>
    </source>
</evidence>
<name>A0ABZ0W4B6_9BACT</name>
<gene>
    <name evidence="8" type="ORF">U0035_14355</name>
</gene>
<dbReference type="PROSITE" id="PS51257">
    <property type="entry name" value="PROKAR_LIPOPROTEIN"/>
    <property type="match status" value="1"/>
</dbReference>
<dbReference type="InterPro" id="IPR011990">
    <property type="entry name" value="TPR-like_helical_dom_sf"/>
</dbReference>
<keyword evidence="9" id="KW-1185">Reference proteome</keyword>
<keyword evidence="3" id="KW-0732">Signal</keyword>
<dbReference type="Proteomes" id="UP001325680">
    <property type="component" value="Chromosome"/>
</dbReference>
<evidence type="ECO:0000313" key="9">
    <source>
        <dbReference type="Proteomes" id="UP001325680"/>
    </source>
</evidence>
<comment type="similarity">
    <text evidence="2">Belongs to the SusD family.</text>
</comment>
<evidence type="ECO:0000259" key="7">
    <source>
        <dbReference type="Pfam" id="PF14322"/>
    </source>
</evidence>
<dbReference type="InterPro" id="IPR012944">
    <property type="entry name" value="SusD_RagB_dom"/>
</dbReference>
<protein>
    <submittedName>
        <fullName evidence="8">RagB/SusD family nutrient uptake outer membrane protein</fullName>
    </submittedName>
</protein>
<comment type="subcellular location">
    <subcellularLocation>
        <location evidence="1">Cell outer membrane</location>
    </subcellularLocation>
</comment>
<organism evidence="8 9">
    <name type="scientific">Niabella yanshanensis</name>
    <dbReference type="NCBI Taxonomy" id="577386"/>
    <lineage>
        <taxon>Bacteria</taxon>
        <taxon>Pseudomonadati</taxon>
        <taxon>Bacteroidota</taxon>
        <taxon>Chitinophagia</taxon>
        <taxon>Chitinophagales</taxon>
        <taxon>Chitinophagaceae</taxon>
        <taxon>Niabella</taxon>
    </lineage>
</organism>
<keyword evidence="5" id="KW-0998">Cell outer membrane</keyword>
<dbReference type="RefSeq" id="WP_114793222.1">
    <property type="nucleotide sequence ID" value="NZ_CP139960.1"/>
</dbReference>
<proteinExistence type="inferred from homology"/>
<feature type="domain" description="RagB/SusD" evidence="6">
    <location>
        <begin position="395"/>
        <end position="565"/>
    </location>
</feature>
<dbReference type="Gene3D" id="1.25.40.390">
    <property type="match status" value="1"/>
</dbReference>
<evidence type="ECO:0000259" key="6">
    <source>
        <dbReference type="Pfam" id="PF07980"/>
    </source>
</evidence>
<dbReference type="EMBL" id="CP139960">
    <property type="protein sequence ID" value="WQD36850.1"/>
    <property type="molecule type" value="Genomic_DNA"/>
</dbReference>
<reference evidence="8 9" key="1">
    <citation type="submission" date="2023-12" db="EMBL/GenBank/DDBJ databases">
        <title>Genome sequencing and assembly of bacterial species from a model synthetic community.</title>
        <authorList>
            <person name="Hogle S.L."/>
        </authorList>
    </citation>
    <scope>NUCLEOTIDE SEQUENCE [LARGE SCALE GENOMIC DNA]</scope>
    <source>
        <strain evidence="8 9">HAMBI_3031</strain>
    </source>
</reference>
<dbReference type="SUPFAM" id="SSF48452">
    <property type="entry name" value="TPR-like"/>
    <property type="match status" value="1"/>
</dbReference>
<evidence type="ECO:0000256" key="5">
    <source>
        <dbReference type="ARBA" id="ARBA00023237"/>
    </source>
</evidence>
<sequence>MKYYNNIFFILLLVVFTGASCSKNFLDEDPYSSYRTGATDAQSIEAQVIGLHLTYAELWGMSGQQGFLSCWQIGTDVTSAGATQGVENPFYQYANLNSENAGVSYLWQKCYDFINHANVIIAAVGETNAKAAAEARFFRAYAYNILVTLWGDVPLLKDPVASPAFNYTRQPVTAIDLLIEEDLTFAIANLPDLGQAASESRINKDIARQLAAETYLRIGIRDNSYFAKAEQAATDIINNTSYKLIEGRYGKFLSESGDFYRDMFRYGNQRRSQGNTEAIWTFEMEYNRTVNGGTIDNPQHRRVWQPAYHKWDGMVNADSLGGRGNGRMRLSNFMKYTVWSGLNGDIRNSNFNIRRTTNYNRPGFSATIGLTAAGYRVASNSSSAVTTKTIKTGDKVIPFEADSLEVWYPYPTKWGGYDATDDFGYAVVKDWPVMRLGETYLLRAEARLRQNNAAGAAADINVLRNRAFKNARTETGDPDLGKVSAADMTIDFILDERARELIAEENRRMTLVRMGKLKERIARNGDVSPTDKVTTGFQDFNALLPVPLSEIQLNKGSELKQNPGYN</sequence>
<feature type="domain" description="SusD-like N-terminal" evidence="7">
    <location>
        <begin position="25"/>
        <end position="216"/>
    </location>
</feature>
<evidence type="ECO:0000256" key="2">
    <source>
        <dbReference type="ARBA" id="ARBA00006275"/>
    </source>
</evidence>
<dbReference type="Pfam" id="PF07980">
    <property type="entry name" value="SusD_RagB"/>
    <property type="match status" value="1"/>
</dbReference>
<evidence type="ECO:0000256" key="4">
    <source>
        <dbReference type="ARBA" id="ARBA00023136"/>
    </source>
</evidence>
<keyword evidence="4" id="KW-0472">Membrane</keyword>
<dbReference type="Pfam" id="PF14322">
    <property type="entry name" value="SusD-like_3"/>
    <property type="match status" value="1"/>
</dbReference>
<evidence type="ECO:0000256" key="3">
    <source>
        <dbReference type="ARBA" id="ARBA00022729"/>
    </source>
</evidence>
<evidence type="ECO:0000256" key="1">
    <source>
        <dbReference type="ARBA" id="ARBA00004442"/>
    </source>
</evidence>
<accession>A0ABZ0W4B6</accession>
<dbReference type="InterPro" id="IPR033985">
    <property type="entry name" value="SusD-like_N"/>
</dbReference>